<reference evidence="3" key="1">
    <citation type="submission" date="2022-02" db="EMBL/GenBank/DDBJ databases">
        <authorList>
            <person name="Henning P.M."/>
            <person name="McCubbin A.G."/>
            <person name="Shore J.S."/>
        </authorList>
    </citation>
    <scope>NUCLEOTIDE SEQUENCE</scope>
    <source>
        <strain evidence="3">F60SS</strain>
        <tissue evidence="3">Leaves</tissue>
    </source>
</reference>
<evidence type="ECO:0000313" key="3">
    <source>
        <dbReference type="EMBL" id="KAJ4848532.1"/>
    </source>
</evidence>
<dbReference type="InterPro" id="IPR001574">
    <property type="entry name" value="Ribosome_inactivat_prot"/>
</dbReference>
<comment type="caution">
    <text evidence="3">The sequence shown here is derived from an EMBL/GenBank/DDBJ whole genome shotgun (WGS) entry which is preliminary data.</text>
</comment>
<dbReference type="Pfam" id="PF00161">
    <property type="entry name" value="RIP"/>
    <property type="match status" value="1"/>
</dbReference>
<comment type="catalytic activity">
    <reaction evidence="1">
        <text>Endohydrolysis of the N-glycosidic bond at one specific adenosine on the 28S rRNA.</text>
        <dbReference type="EC" id="3.2.2.22"/>
    </reaction>
</comment>
<gene>
    <name evidence="3" type="ORF">Tsubulata_027015</name>
</gene>
<reference evidence="3" key="2">
    <citation type="journal article" date="2023" name="Plants (Basel)">
        <title>Annotation of the Turnera subulata (Passifloraceae) Draft Genome Reveals the S-Locus Evolved after the Divergence of Turneroideae from Passifloroideae in a Stepwise Manner.</title>
        <authorList>
            <person name="Henning P.M."/>
            <person name="Roalson E.H."/>
            <person name="Mir W."/>
            <person name="McCubbin A.G."/>
            <person name="Shore J.S."/>
        </authorList>
    </citation>
    <scope>NUCLEOTIDE SEQUENCE</scope>
    <source>
        <strain evidence="3">F60SS</strain>
    </source>
</reference>
<proteinExistence type="inferred from homology"/>
<dbReference type="GO" id="GO:0030598">
    <property type="term" value="F:rRNA N-glycosylase activity"/>
    <property type="evidence" value="ECO:0007669"/>
    <property type="project" value="UniProtKB-EC"/>
</dbReference>
<evidence type="ECO:0000256" key="1">
    <source>
        <dbReference type="RuleBase" id="RU004915"/>
    </source>
</evidence>
<feature type="chain" id="PRO_5040442216" description="rRNA N-glycosylase" evidence="2">
    <location>
        <begin position="23"/>
        <end position="149"/>
    </location>
</feature>
<dbReference type="EMBL" id="JAKUCV010000884">
    <property type="protein sequence ID" value="KAJ4848532.1"/>
    <property type="molecule type" value="Genomic_DNA"/>
</dbReference>
<dbReference type="GO" id="GO:0006952">
    <property type="term" value="P:defense response"/>
    <property type="evidence" value="ECO:0007669"/>
    <property type="project" value="UniProtKB-KW"/>
</dbReference>
<dbReference type="GO" id="GO:0017148">
    <property type="term" value="P:negative regulation of translation"/>
    <property type="evidence" value="ECO:0007669"/>
    <property type="project" value="UniProtKB-KW"/>
</dbReference>
<keyword evidence="2" id="KW-0732">Signal</keyword>
<dbReference type="EC" id="3.2.2.22" evidence="1"/>
<sequence>MKTTCSVVVLVAWICLILVVGADDKPKKLGEFDVDFNTSGESYRQFILDLRSLVSEGEIWGVNSMPAVELTGNQRLGLLRLHVYQGMDPITLVIRLSDLYLVGFHSENRDIENVFYYFDSLVQDPRNWDTQQIMVNWASETKFHWEEND</sequence>
<dbReference type="InterPro" id="IPR016138">
    <property type="entry name" value="Ribosome_inactivat_prot_sub1"/>
</dbReference>
<dbReference type="AlphaFoldDB" id="A0A9Q0GES4"/>
<keyword evidence="1" id="KW-0652">Protein synthesis inhibitor</keyword>
<accession>A0A9Q0GES4</accession>
<keyword evidence="1" id="KW-0378">Hydrolase</keyword>
<dbReference type="Proteomes" id="UP001141552">
    <property type="component" value="Unassembled WGS sequence"/>
</dbReference>
<name>A0A9Q0GES4_9ROSI</name>
<keyword evidence="1" id="KW-0800">Toxin</keyword>
<evidence type="ECO:0000313" key="4">
    <source>
        <dbReference type="Proteomes" id="UP001141552"/>
    </source>
</evidence>
<organism evidence="3 4">
    <name type="scientific">Turnera subulata</name>
    <dbReference type="NCBI Taxonomy" id="218843"/>
    <lineage>
        <taxon>Eukaryota</taxon>
        <taxon>Viridiplantae</taxon>
        <taxon>Streptophyta</taxon>
        <taxon>Embryophyta</taxon>
        <taxon>Tracheophyta</taxon>
        <taxon>Spermatophyta</taxon>
        <taxon>Magnoliopsida</taxon>
        <taxon>eudicotyledons</taxon>
        <taxon>Gunneridae</taxon>
        <taxon>Pentapetalae</taxon>
        <taxon>rosids</taxon>
        <taxon>fabids</taxon>
        <taxon>Malpighiales</taxon>
        <taxon>Passifloraceae</taxon>
        <taxon>Turnera</taxon>
    </lineage>
</organism>
<comment type="similarity">
    <text evidence="1">Belongs to the ribosome-inactivating protein family.</text>
</comment>
<protein>
    <recommendedName>
        <fullName evidence="1">rRNA N-glycosylase</fullName>
        <ecNumber evidence="1">3.2.2.22</ecNumber>
    </recommendedName>
</protein>
<keyword evidence="4" id="KW-1185">Reference proteome</keyword>
<dbReference type="GO" id="GO:0090729">
    <property type="term" value="F:toxin activity"/>
    <property type="evidence" value="ECO:0007669"/>
    <property type="project" value="UniProtKB-KW"/>
</dbReference>
<dbReference type="InterPro" id="IPR036041">
    <property type="entry name" value="Ribosome-inact_prot_sf"/>
</dbReference>
<dbReference type="Gene3D" id="3.40.420.10">
    <property type="entry name" value="Ricin (A subunit), domain 1"/>
    <property type="match status" value="1"/>
</dbReference>
<dbReference type="SUPFAM" id="SSF56371">
    <property type="entry name" value="Ribosome inactivating proteins (RIP)"/>
    <property type="match status" value="1"/>
</dbReference>
<keyword evidence="1" id="KW-0611">Plant defense</keyword>
<feature type="signal peptide" evidence="2">
    <location>
        <begin position="1"/>
        <end position="22"/>
    </location>
</feature>
<evidence type="ECO:0000256" key="2">
    <source>
        <dbReference type="SAM" id="SignalP"/>
    </source>
</evidence>